<keyword evidence="5 6" id="KW-0472">Membrane</keyword>
<dbReference type="GO" id="GO:0016787">
    <property type="term" value="F:hydrolase activity"/>
    <property type="evidence" value="ECO:0007669"/>
    <property type="project" value="TreeGrafter"/>
</dbReference>
<sequence>MRLLKKHGILVFWFFLLADCYLILTEKEGLRYLTKPVLIPVLLFYIFLNAKPHLFKHTKKFVFIAFLCAWLGDVFLMGKGNFWFIVGMLAFIAAHLIWAAIFIRMHKPEIKHSQEVVIGLAILICWNYAILHFIGPNLGNMKIPILVYMVIISLMALSTVNLLGSRSKQNLAINFFIPGAVLFMISDSVLALRMFLYTDVSFLSVVVMVSYGYAISLLADGFAHYLRG</sequence>
<keyword evidence="8" id="KW-1185">Reference proteome</keyword>
<evidence type="ECO:0000256" key="3">
    <source>
        <dbReference type="ARBA" id="ARBA00022692"/>
    </source>
</evidence>
<dbReference type="EMBL" id="QKZV01000001">
    <property type="protein sequence ID" value="PZX65813.1"/>
    <property type="molecule type" value="Genomic_DNA"/>
</dbReference>
<feature type="transmembrane region" description="Helical" evidence="6">
    <location>
        <begin position="82"/>
        <end position="103"/>
    </location>
</feature>
<organism evidence="7 8">
    <name type="scientific">Hydrotalea sandarakina</name>
    <dbReference type="NCBI Taxonomy" id="1004304"/>
    <lineage>
        <taxon>Bacteria</taxon>
        <taxon>Pseudomonadati</taxon>
        <taxon>Bacteroidota</taxon>
        <taxon>Chitinophagia</taxon>
        <taxon>Chitinophagales</taxon>
        <taxon>Chitinophagaceae</taxon>
        <taxon>Hydrotalea</taxon>
    </lineage>
</organism>
<feature type="transmembrane region" description="Helical" evidence="6">
    <location>
        <begin position="7"/>
        <end position="24"/>
    </location>
</feature>
<dbReference type="RefSeq" id="WP_111293268.1">
    <property type="nucleotide sequence ID" value="NZ_QKZV01000001.1"/>
</dbReference>
<feature type="transmembrane region" description="Helical" evidence="6">
    <location>
        <begin position="30"/>
        <end position="48"/>
    </location>
</feature>
<evidence type="ECO:0000256" key="6">
    <source>
        <dbReference type="SAM" id="Phobius"/>
    </source>
</evidence>
<protein>
    <submittedName>
        <fullName evidence="7">Putative membrane protein YhhN</fullName>
    </submittedName>
</protein>
<dbReference type="Proteomes" id="UP000249720">
    <property type="component" value="Unassembled WGS sequence"/>
</dbReference>
<feature type="transmembrane region" description="Helical" evidence="6">
    <location>
        <begin position="115"/>
        <end position="135"/>
    </location>
</feature>
<name>A0A2W7RYA7_9BACT</name>
<evidence type="ECO:0000256" key="1">
    <source>
        <dbReference type="ARBA" id="ARBA00004141"/>
    </source>
</evidence>
<dbReference type="PANTHER" id="PTHR31885:SF6">
    <property type="entry name" value="GH04784P"/>
    <property type="match status" value="1"/>
</dbReference>
<evidence type="ECO:0000313" key="8">
    <source>
        <dbReference type="Proteomes" id="UP000249720"/>
    </source>
</evidence>
<keyword evidence="4 6" id="KW-1133">Transmembrane helix</keyword>
<gene>
    <name evidence="7" type="ORF">LX80_00306</name>
</gene>
<comment type="subcellular location">
    <subcellularLocation>
        <location evidence="1">Membrane</location>
        <topology evidence="1">Multi-pass membrane protein</topology>
    </subcellularLocation>
</comment>
<comment type="similarity">
    <text evidence="2">Belongs to the TMEM86 family.</text>
</comment>
<dbReference type="InterPro" id="IPR012506">
    <property type="entry name" value="TMEM86B-like"/>
</dbReference>
<dbReference type="PANTHER" id="PTHR31885">
    <property type="entry name" value="GH04784P"/>
    <property type="match status" value="1"/>
</dbReference>
<evidence type="ECO:0000256" key="5">
    <source>
        <dbReference type="ARBA" id="ARBA00023136"/>
    </source>
</evidence>
<accession>A0A2W7RYA7</accession>
<comment type="caution">
    <text evidence="7">The sequence shown here is derived from an EMBL/GenBank/DDBJ whole genome shotgun (WGS) entry which is preliminary data.</text>
</comment>
<feature type="transmembrane region" description="Helical" evidence="6">
    <location>
        <begin position="175"/>
        <end position="196"/>
    </location>
</feature>
<evidence type="ECO:0000256" key="2">
    <source>
        <dbReference type="ARBA" id="ARBA00007375"/>
    </source>
</evidence>
<feature type="transmembrane region" description="Helical" evidence="6">
    <location>
        <begin position="141"/>
        <end position="163"/>
    </location>
</feature>
<dbReference type="GO" id="GO:0016020">
    <property type="term" value="C:membrane"/>
    <property type="evidence" value="ECO:0007669"/>
    <property type="project" value="UniProtKB-SubCell"/>
</dbReference>
<feature type="transmembrane region" description="Helical" evidence="6">
    <location>
        <begin position="60"/>
        <end position="76"/>
    </location>
</feature>
<reference evidence="7 8" key="1">
    <citation type="submission" date="2018-06" db="EMBL/GenBank/DDBJ databases">
        <title>Genomic Encyclopedia of Archaeal and Bacterial Type Strains, Phase II (KMG-II): from individual species to whole genera.</title>
        <authorList>
            <person name="Goeker M."/>
        </authorList>
    </citation>
    <scope>NUCLEOTIDE SEQUENCE [LARGE SCALE GENOMIC DNA]</scope>
    <source>
        <strain evidence="7 8">DSM 23241</strain>
    </source>
</reference>
<proteinExistence type="inferred from homology"/>
<dbReference type="Pfam" id="PF07947">
    <property type="entry name" value="YhhN"/>
    <property type="match status" value="1"/>
</dbReference>
<feature type="transmembrane region" description="Helical" evidence="6">
    <location>
        <begin position="202"/>
        <end position="226"/>
    </location>
</feature>
<evidence type="ECO:0000256" key="4">
    <source>
        <dbReference type="ARBA" id="ARBA00022989"/>
    </source>
</evidence>
<keyword evidence="3 6" id="KW-0812">Transmembrane</keyword>
<dbReference type="OrthoDB" id="5651790at2"/>
<dbReference type="AlphaFoldDB" id="A0A2W7RYA7"/>
<evidence type="ECO:0000313" key="7">
    <source>
        <dbReference type="EMBL" id="PZX65813.1"/>
    </source>
</evidence>